<feature type="non-terminal residue" evidence="1">
    <location>
        <position position="476"/>
    </location>
</feature>
<protein>
    <submittedName>
        <fullName evidence="1">RHS repeat-associated core domain-containing protein</fullName>
    </submittedName>
</protein>
<evidence type="ECO:0000313" key="2">
    <source>
        <dbReference type="Proteomes" id="UP000316371"/>
    </source>
</evidence>
<dbReference type="PANTHER" id="PTHR32305:SF15">
    <property type="entry name" value="PROTEIN RHSA-RELATED"/>
    <property type="match status" value="1"/>
</dbReference>
<keyword evidence="2" id="KW-1185">Reference proteome</keyword>
<dbReference type="AlphaFoldDB" id="A0A553DMS5"/>
<dbReference type="PANTHER" id="PTHR32305">
    <property type="match status" value="1"/>
</dbReference>
<evidence type="ECO:0000313" key="1">
    <source>
        <dbReference type="EMBL" id="TRX34084.1"/>
    </source>
</evidence>
<dbReference type="InterPro" id="IPR022385">
    <property type="entry name" value="Rhs_assc_core"/>
</dbReference>
<sequence length="476" mass="54229">MEWAQNAILRYPYKGLFCITERSGLFCITERSGYTQTDSNFDFAGKPQYTETKHKRTNADPELLVKEEYTYSNQGRLLTHSHQINGGSKELLTQNKYDDLGQLQTKKVGGTTGLQKVDYSYNIRGWLKEINKYDNLSIDPVLPDLFGFKINYNDNATTASLGETVVNQLYNGNISETYWKVLGASSAQKYGYEYDNLNRLSNAKYQDPGNAVVTNAYNENLTYDKNGNIQTLVRNDALLAPYYNTVIDNLIYTYKNNNPNQLLKVTDNSLISKGFLDVSGDDYTYDANGNMTTDNNKGINTPIQYNHLNLPTKIDFGTKGNITYIYNALGQKVSKTVAETAKPAETTDYLSGFQYKNNTLQYFPTAEGYANNTAGVYNYVYNYTDHLGNVRVSYTQQSGSLKILEENNYYPFGLKHQISGPISAQPEYKYKYNGKELQDELGLNMYDYGARNYDPALGRWMNIDPLAEIYRRWSPY</sequence>
<comment type="caution">
    <text evidence="1">The sequence shown here is derived from an EMBL/GenBank/DDBJ whole genome shotgun (WGS) entry which is preliminary data.</text>
</comment>
<gene>
    <name evidence="1" type="ORF">FNW21_16010</name>
</gene>
<dbReference type="InterPro" id="IPR050708">
    <property type="entry name" value="T6SS_VgrG/RHS"/>
</dbReference>
<reference evidence="1 2" key="1">
    <citation type="submission" date="2019-07" db="EMBL/GenBank/DDBJ databases">
        <title>Novel species of Flavobacterium.</title>
        <authorList>
            <person name="Liu Q."/>
            <person name="Xin Y.-H."/>
        </authorList>
    </citation>
    <scope>NUCLEOTIDE SEQUENCE [LARGE SCALE GENOMIC DNA]</scope>
    <source>
        <strain evidence="1 2">LB1R34</strain>
    </source>
</reference>
<dbReference type="NCBIfam" id="TIGR03696">
    <property type="entry name" value="Rhs_assc_core"/>
    <property type="match status" value="1"/>
</dbReference>
<dbReference type="Gene3D" id="2.180.10.10">
    <property type="entry name" value="RHS repeat-associated core"/>
    <property type="match status" value="1"/>
</dbReference>
<dbReference type="RefSeq" id="WP_317129312.1">
    <property type="nucleotide sequence ID" value="NZ_VJZT01000044.1"/>
</dbReference>
<dbReference type="EMBL" id="VJZT01000044">
    <property type="protein sequence ID" value="TRX34084.1"/>
    <property type="molecule type" value="Genomic_DNA"/>
</dbReference>
<organism evidence="1 2">
    <name type="scientific">Flavobacterium restrictum</name>
    <dbReference type="NCBI Taxonomy" id="2594428"/>
    <lineage>
        <taxon>Bacteria</taxon>
        <taxon>Pseudomonadati</taxon>
        <taxon>Bacteroidota</taxon>
        <taxon>Flavobacteriia</taxon>
        <taxon>Flavobacteriales</taxon>
        <taxon>Flavobacteriaceae</taxon>
        <taxon>Flavobacterium</taxon>
    </lineage>
</organism>
<accession>A0A553DMS5</accession>
<name>A0A553DMS5_9FLAO</name>
<dbReference type="Proteomes" id="UP000316371">
    <property type="component" value="Unassembled WGS sequence"/>
</dbReference>
<proteinExistence type="predicted"/>